<gene>
    <name evidence="4" type="ORF">WMO14_04825</name>
</gene>
<proteinExistence type="predicted"/>
<dbReference type="Gene3D" id="3.10.310.50">
    <property type="match status" value="1"/>
</dbReference>
<dbReference type="EMBL" id="JBBMER010000003">
    <property type="protein sequence ID" value="MEQ2379201.1"/>
    <property type="molecule type" value="Genomic_DNA"/>
</dbReference>
<accession>A0ABV1BTX6</accession>
<feature type="domain" description="TPM" evidence="3">
    <location>
        <begin position="46"/>
        <end position="171"/>
    </location>
</feature>
<evidence type="ECO:0000256" key="2">
    <source>
        <dbReference type="SAM" id="Phobius"/>
    </source>
</evidence>
<dbReference type="InterPro" id="IPR007621">
    <property type="entry name" value="TPM_dom"/>
</dbReference>
<feature type="region of interest" description="Disordered" evidence="1">
    <location>
        <begin position="243"/>
        <end position="265"/>
    </location>
</feature>
<comment type="caution">
    <text evidence="4">The sequence shown here is derived from an EMBL/GenBank/DDBJ whole genome shotgun (WGS) entry which is preliminary data.</text>
</comment>
<evidence type="ECO:0000259" key="3">
    <source>
        <dbReference type="Pfam" id="PF04536"/>
    </source>
</evidence>
<dbReference type="RefSeq" id="WP_116444137.1">
    <property type="nucleotide sequence ID" value="NZ_DAWCMB010000278.1"/>
</dbReference>
<feature type="transmembrane region" description="Helical" evidence="2">
    <location>
        <begin position="183"/>
        <end position="204"/>
    </location>
</feature>
<keyword evidence="2" id="KW-0812">Transmembrane</keyword>
<dbReference type="Proteomes" id="UP001442364">
    <property type="component" value="Unassembled WGS sequence"/>
</dbReference>
<feature type="transmembrane region" description="Helical" evidence="2">
    <location>
        <begin position="12"/>
        <end position="30"/>
    </location>
</feature>
<name>A0ABV1BTX6_9FIRM</name>
<protein>
    <submittedName>
        <fullName evidence="4">TPM domain-containing protein</fullName>
    </submittedName>
</protein>
<evidence type="ECO:0000256" key="1">
    <source>
        <dbReference type="SAM" id="MobiDB-lite"/>
    </source>
</evidence>
<sequence>MMCVDLKRHFNWLKVAVMAVLAVMVMMFVLTGTQSAYAGTDNKTYVIDDAGILTSEEEQKLTDMCRKASKNCQLDIVIITMNKNLDYSPMDNYLRSILEEQYGYEETGTDCEAVVYGIDMTSRADRIVTSGRARSSISQSSLDSIRESAEDKLAEGDYYAGCKKYINGIERKLNVNMLSRLTYYMPVKILISLVVAVIAVLAMMSSARSKMTVNSTEYTKNHGYKMNDRRDVFINTTITKRHIEKSSSSGGSSGGGNSGSSGGHF</sequence>
<keyword evidence="2" id="KW-1133">Transmembrane helix</keyword>
<organism evidence="4 5">
    <name type="scientific">[Lactobacillus] rogosae</name>
    <dbReference type="NCBI Taxonomy" id="706562"/>
    <lineage>
        <taxon>Bacteria</taxon>
        <taxon>Bacillati</taxon>
        <taxon>Bacillota</taxon>
        <taxon>Clostridia</taxon>
        <taxon>Lachnospirales</taxon>
        <taxon>Lachnospiraceae</taxon>
        <taxon>Lachnospira</taxon>
    </lineage>
</organism>
<dbReference type="Pfam" id="PF04536">
    <property type="entry name" value="TPM_phosphatase"/>
    <property type="match status" value="1"/>
</dbReference>
<keyword evidence="2" id="KW-0472">Membrane</keyword>
<reference evidence="4 5" key="1">
    <citation type="submission" date="2024-03" db="EMBL/GenBank/DDBJ databases">
        <title>Human intestinal bacterial collection.</title>
        <authorList>
            <person name="Pauvert C."/>
            <person name="Hitch T.C.A."/>
            <person name="Clavel T."/>
        </authorList>
    </citation>
    <scope>NUCLEOTIDE SEQUENCE [LARGE SCALE GENOMIC DNA]</scope>
    <source>
        <strain evidence="4 5">CLA-AA-H255</strain>
    </source>
</reference>
<evidence type="ECO:0000313" key="5">
    <source>
        <dbReference type="Proteomes" id="UP001442364"/>
    </source>
</evidence>
<evidence type="ECO:0000313" key="4">
    <source>
        <dbReference type="EMBL" id="MEQ2379201.1"/>
    </source>
</evidence>
<keyword evidence="5" id="KW-1185">Reference proteome</keyword>
<feature type="compositionally biased region" description="Gly residues" evidence="1">
    <location>
        <begin position="251"/>
        <end position="265"/>
    </location>
</feature>